<protein>
    <submittedName>
        <fullName evidence="3">Oxidoreductase</fullName>
    </submittedName>
</protein>
<keyword evidence="4" id="KW-1185">Reference proteome</keyword>
<comment type="caution">
    <text evidence="3">The sequence shown here is derived from an EMBL/GenBank/DDBJ whole genome shotgun (WGS) entry which is preliminary data.</text>
</comment>
<sequence length="328" mass="36220">MTQTLKRTLGKSKLSVSALGLGCWAIGGEFTIDGRPAGWGNVDDAESMHAIQRALELGITFFDTADVYGCGHSERILGQALAGRRNAVVIATKFGNVFDEQTRQGAGRNLTPEYIRSACEASLKRLNTDYIDLYEMHSTPETMTETEDVLATLEELVSAGKIRYYGPSTDDVEVARSFARAPHYTAVQQQLNVFGGNDELIAYCEAENLAVICRTPLAMGMLTGKYQDENALAANDVRRHTPWWEYFKAGRMQEWVARVEVLRDILSSDGRTLTQGALGWIWARSNQALPIPGFKTVAQVEENAAALRLGALSQQQMQQIDTLLKSTF</sequence>
<dbReference type="PANTHER" id="PTHR43364">
    <property type="entry name" value="NADH-SPECIFIC METHYLGLYOXAL REDUCTASE-RELATED"/>
    <property type="match status" value="1"/>
</dbReference>
<dbReference type="EMBL" id="BNJJ01000007">
    <property type="protein sequence ID" value="GHO84805.1"/>
    <property type="molecule type" value="Genomic_DNA"/>
</dbReference>
<dbReference type="PANTHER" id="PTHR43364:SF4">
    <property type="entry name" value="NAD(P)-LINKED OXIDOREDUCTASE SUPERFAMILY PROTEIN"/>
    <property type="match status" value="1"/>
</dbReference>
<proteinExistence type="predicted"/>
<evidence type="ECO:0000256" key="1">
    <source>
        <dbReference type="ARBA" id="ARBA00023002"/>
    </source>
</evidence>
<gene>
    <name evidence="3" type="ORF">KSZ_28110</name>
</gene>
<dbReference type="InterPro" id="IPR023210">
    <property type="entry name" value="NADP_OxRdtase_dom"/>
</dbReference>
<organism evidence="3 4">
    <name type="scientific">Dictyobacter formicarum</name>
    <dbReference type="NCBI Taxonomy" id="2778368"/>
    <lineage>
        <taxon>Bacteria</taxon>
        <taxon>Bacillati</taxon>
        <taxon>Chloroflexota</taxon>
        <taxon>Ktedonobacteria</taxon>
        <taxon>Ktedonobacterales</taxon>
        <taxon>Dictyobacteraceae</taxon>
        <taxon>Dictyobacter</taxon>
    </lineage>
</organism>
<evidence type="ECO:0000313" key="4">
    <source>
        <dbReference type="Proteomes" id="UP000635565"/>
    </source>
</evidence>
<dbReference type="Proteomes" id="UP000635565">
    <property type="component" value="Unassembled WGS sequence"/>
</dbReference>
<dbReference type="InterPro" id="IPR050523">
    <property type="entry name" value="AKR_Detox_Biosynth"/>
</dbReference>
<accession>A0ABQ3VFN5</accession>
<dbReference type="SUPFAM" id="SSF51430">
    <property type="entry name" value="NAD(P)-linked oxidoreductase"/>
    <property type="match status" value="1"/>
</dbReference>
<evidence type="ECO:0000259" key="2">
    <source>
        <dbReference type="Pfam" id="PF00248"/>
    </source>
</evidence>
<dbReference type="Pfam" id="PF00248">
    <property type="entry name" value="Aldo_ket_red"/>
    <property type="match status" value="1"/>
</dbReference>
<dbReference type="InterPro" id="IPR036812">
    <property type="entry name" value="NAD(P)_OxRdtase_dom_sf"/>
</dbReference>
<feature type="domain" description="NADP-dependent oxidoreductase" evidence="2">
    <location>
        <begin position="19"/>
        <end position="324"/>
    </location>
</feature>
<keyword evidence="1" id="KW-0560">Oxidoreductase</keyword>
<dbReference type="RefSeq" id="WP_201362435.1">
    <property type="nucleotide sequence ID" value="NZ_BNJJ01000007.1"/>
</dbReference>
<evidence type="ECO:0000313" key="3">
    <source>
        <dbReference type="EMBL" id="GHO84805.1"/>
    </source>
</evidence>
<name>A0ABQ3VFN5_9CHLR</name>
<reference evidence="3 4" key="1">
    <citation type="journal article" date="2021" name="Int. J. Syst. Evol. Microbiol.">
        <title>Reticulibacter mediterranei gen. nov., sp. nov., within the new family Reticulibacteraceae fam. nov., and Ktedonospora formicarum gen. nov., sp. nov., Ktedonobacter robiniae sp. nov., Dictyobacter formicarum sp. nov. and Dictyobacter arantiisoli sp. nov., belonging to the class Ktedonobacteria.</title>
        <authorList>
            <person name="Yabe S."/>
            <person name="Zheng Y."/>
            <person name="Wang C.M."/>
            <person name="Sakai Y."/>
            <person name="Abe K."/>
            <person name="Yokota A."/>
            <person name="Donadio S."/>
            <person name="Cavaletti L."/>
            <person name="Monciardini P."/>
        </authorList>
    </citation>
    <scope>NUCLEOTIDE SEQUENCE [LARGE SCALE GENOMIC DNA]</scope>
    <source>
        <strain evidence="3 4">SOSP1-9</strain>
    </source>
</reference>
<dbReference type="Gene3D" id="3.20.20.100">
    <property type="entry name" value="NADP-dependent oxidoreductase domain"/>
    <property type="match status" value="1"/>
</dbReference>